<dbReference type="AlphaFoldDB" id="G8LKN3"/>
<dbReference type="KEGG" id="eec:EcWSU1_03116"/>
<keyword evidence="1" id="KW-0812">Transmembrane</keyword>
<evidence type="ECO:0000313" key="3">
    <source>
        <dbReference type="Proteomes" id="UP000007838"/>
    </source>
</evidence>
<protein>
    <submittedName>
        <fullName evidence="2">Uncharacterized protein</fullName>
    </submittedName>
</protein>
<accession>G8LKN3</accession>
<keyword evidence="1" id="KW-0472">Membrane</keyword>
<dbReference type="Proteomes" id="UP000007838">
    <property type="component" value="Chromosome"/>
</dbReference>
<feature type="transmembrane region" description="Helical" evidence="1">
    <location>
        <begin position="287"/>
        <end position="308"/>
    </location>
</feature>
<evidence type="ECO:0000313" key="2">
    <source>
        <dbReference type="EMBL" id="AEW74544.1"/>
    </source>
</evidence>
<dbReference type="eggNOG" id="ENOG5033SU0">
    <property type="taxonomic scope" value="Bacteria"/>
</dbReference>
<dbReference type="HOGENOM" id="CLU_808308_0_0_6"/>
<sequence>MKRLELVNQTQRYDIISTDTRLTGEFIFINQVDFVINVGGHVFVEVVSRANINIFQQILIAVTFDVFTFGLQVSHGWTQTEVELVLSNHFEVLCFVSKAVNVAAALRVTETGCVIGLRVLRRQVNVVGVVFQATRVNFSTIAFAFQRQVSGVVLVSSTFRRRHRTTDAEAFAQVVGHRRAVTVTVLFQGATTGIVFTAYAAVFTLILQSKVQAINQTEEVLVTVGCYAVSTGLQEVVCTVGVAAKFWQNVSPGRYVVDHTVVTTIIERTRVSEFQTRERYTRPGLVVAFRGVALNLVFPLAVTGQLIVNLGFAFEAKTHVSLVAIIALVVREIVQTINFAVQI</sequence>
<feature type="transmembrane region" description="Helical" evidence="1">
    <location>
        <begin position="320"/>
        <end position="341"/>
    </location>
</feature>
<keyword evidence="1" id="KW-1133">Transmembrane helix</keyword>
<reference evidence="2 3" key="1">
    <citation type="journal article" date="2011" name="Stand. Genomic Sci.">
        <title>Complete genome of the onion pathogen Enterobacter cloacae EcWSU1.</title>
        <authorList>
            <person name="Humann J.L."/>
            <person name="Wildung M."/>
            <person name="Cheng C.H."/>
            <person name="Lee T."/>
            <person name="Stewart J.E."/>
            <person name="Drew J.C."/>
            <person name="Triplett E.W."/>
            <person name="Main D."/>
            <person name="Schroeder B.K."/>
        </authorList>
    </citation>
    <scope>NUCLEOTIDE SEQUENCE [LARGE SCALE GENOMIC DNA]</scope>
    <source>
        <strain evidence="2 3">EcWSU1</strain>
    </source>
</reference>
<organism evidence="2 3">
    <name type="scientific">Enterobacter ludwigii</name>
    <dbReference type="NCBI Taxonomy" id="299767"/>
    <lineage>
        <taxon>Bacteria</taxon>
        <taxon>Pseudomonadati</taxon>
        <taxon>Pseudomonadota</taxon>
        <taxon>Gammaproteobacteria</taxon>
        <taxon>Enterobacterales</taxon>
        <taxon>Enterobacteriaceae</taxon>
        <taxon>Enterobacter</taxon>
        <taxon>Enterobacter cloacae complex</taxon>
    </lineage>
</organism>
<feature type="transmembrane region" description="Helical" evidence="1">
    <location>
        <begin position="185"/>
        <end position="207"/>
    </location>
</feature>
<evidence type="ECO:0000256" key="1">
    <source>
        <dbReference type="SAM" id="Phobius"/>
    </source>
</evidence>
<gene>
    <name evidence="2" type="ORF">EcWSU1_03116</name>
</gene>
<name>G8LKN3_9ENTR</name>
<proteinExistence type="predicted"/>
<dbReference type="EMBL" id="CP002886">
    <property type="protein sequence ID" value="AEW74544.1"/>
    <property type="molecule type" value="Genomic_DNA"/>
</dbReference>